<proteinExistence type="predicted"/>
<feature type="region of interest" description="Disordered" evidence="1">
    <location>
        <begin position="15"/>
        <end position="39"/>
    </location>
</feature>
<name>A0A8S5THK6_9CAUD</name>
<dbReference type="EMBL" id="BK032828">
    <property type="protein sequence ID" value="DAF62804.1"/>
    <property type="molecule type" value="Genomic_DNA"/>
</dbReference>
<evidence type="ECO:0000313" key="2">
    <source>
        <dbReference type="EMBL" id="DAF62804.1"/>
    </source>
</evidence>
<accession>A0A8S5THK6</accession>
<protein>
    <submittedName>
        <fullName evidence="2">Uncharacterized protein</fullName>
    </submittedName>
</protein>
<sequence length="39" mass="4191">MKAYWNSSTAEITVNPISNRKPKKAQASITPSASGRIGE</sequence>
<reference evidence="2" key="1">
    <citation type="journal article" date="2021" name="Proc. Natl. Acad. Sci. U.S.A.">
        <title>A Catalog of Tens of Thousands of Viruses from Human Metagenomes Reveals Hidden Associations with Chronic Diseases.</title>
        <authorList>
            <person name="Tisza M.J."/>
            <person name="Buck C.B."/>
        </authorList>
    </citation>
    <scope>NUCLEOTIDE SEQUENCE</scope>
    <source>
        <strain evidence="2">Ctiv53</strain>
    </source>
</reference>
<evidence type="ECO:0000256" key="1">
    <source>
        <dbReference type="SAM" id="MobiDB-lite"/>
    </source>
</evidence>
<organism evidence="2">
    <name type="scientific">Myoviridae sp. ctiv53</name>
    <dbReference type="NCBI Taxonomy" id="2827703"/>
    <lineage>
        <taxon>Viruses</taxon>
        <taxon>Duplodnaviria</taxon>
        <taxon>Heunggongvirae</taxon>
        <taxon>Uroviricota</taxon>
        <taxon>Caudoviricetes</taxon>
    </lineage>
</organism>